<dbReference type="AlphaFoldDB" id="A0A1G9NWN8"/>
<sequence>MGADDKMPGDGRPANQITRSTQDSMASEDNAGQAEMPGAQVVILKTGRALPLRIGRDVWRLYGWEDDGANVIFPAQFRNPPRMAEQGPVNAV</sequence>
<organism evidence="2 3">
    <name type="scientific">Paracoccus chinensis</name>
    <dbReference type="NCBI Taxonomy" id="525640"/>
    <lineage>
        <taxon>Bacteria</taxon>
        <taxon>Pseudomonadati</taxon>
        <taxon>Pseudomonadota</taxon>
        <taxon>Alphaproteobacteria</taxon>
        <taxon>Rhodobacterales</taxon>
        <taxon>Paracoccaceae</taxon>
        <taxon>Paracoccus</taxon>
    </lineage>
</organism>
<keyword evidence="3" id="KW-1185">Reference proteome</keyword>
<protein>
    <submittedName>
        <fullName evidence="2">Uncharacterized protein</fullName>
    </submittedName>
</protein>
<reference evidence="3" key="1">
    <citation type="submission" date="2016-10" db="EMBL/GenBank/DDBJ databases">
        <authorList>
            <person name="Varghese N."/>
            <person name="Submissions S."/>
        </authorList>
    </citation>
    <scope>NUCLEOTIDE SEQUENCE [LARGE SCALE GENOMIC DNA]</scope>
    <source>
        <strain evidence="3">CGMCC 1.7655</strain>
    </source>
</reference>
<dbReference type="Proteomes" id="UP000199555">
    <property type="component" value="Unassembled WGS sequence"/>
</dbReference>
<accession>A0A1G9NWN8</accession>
<dbReference type="EMBL" id="FNGE01000038">
    <property type="protein sequence ID" value="SDL91016.1"/>
    <property type="molecule type" value="Genomic_DNA"/>
</dbReference>
<gene>
    <name evidence="2" type="ORF">SAMN04487971_1383</name>
</gene>
<proteinExistence type="predicted"/>
<dbReference type="RefSeq" id="WP_139166794.1">
    <property type="nucleotide sequence ID" value="NZ_FNGE01000038.1"/>
</dbReference>
<feature type="region of interest" description="Disordered" evidence="1">
    <location>
        <begin position="1"/>
        <end position="35"/>
    </location>
</feature>
<evidence type="ECO:0000256" key="1">
    <source>
        <dbReference type="SAM" id="MobiDB-lite"/>
    </source>
</evidence>
<evidence type="ECO:0000313" key="3">
    <source>
        <dbReference type="Proteomes" id="UP000199555"/>
    </source>
</evidence>
<name>A0A1G9NWN8_9RHOB</name>
<evidence type="ECO:0000313" key="2">
    <source>
        <dbReference type="EMBL" id="SDL91016.1"/>
    </source>
</evidence>
<feature type="compositionally biased region" description="Polar residues" evidence="1">
    <location>
        <begin position="15"/>
        <end position="27"/>
    </location>
</feature>